<protein>
    <recommendedName>
        <fullName evidence="9">Potassium-transporting ATPase potassium-binding subunit</fullName>
    </recommendedName>
    <alternativeName>
        <fullName evidence="9">ATP phosphohydrolase [potassium-transporting] A chain</fullName>
    </alternativeName>
    <alternativeName>
        <fullName evidence="9">Potassium-binding and translocating subunit A</fullName>
    </alternativeName>
    <alternativeName>
        <fullName evidence="9">Potassium-translocating ATPase A chain</fullName>
    </alternativeName>
</protein>
<keyword evidence="8 9" id="KW-0472">Membrane</keyword>
<comment type="function">
    <text evidence="9">Part of the high-affinity ATP-driven potassium transport (or Kdp) system, which catalyzes the hydrolysis of ATP coupled with the electrogenic transport of potassium into the cytoplasm. This subunit binds the extracellular potassium ions and delivers the ions to the membrane domain of KdpB through an intramembrane tunnel.</text>
</comment>
<dbReference type="NCBIfam" id="TIGR00680">
    <property type="entry name" value="kdpA"/>
    <property type="match status" value="1"/>
</dbReference>
<keyword evidence="5 9" id="KW-0630">Potassium</keyword>
<gene>
    <name evidence="9" type="primary">kdpA</name>
    <name evidence="10" type="ORF">SAMN04489747_0053</name>
</gene>
<reference evidence="10 11" key="1">
    <citation type="submission" date="2016-10" db="EMBL/GenBank/DDBJ databases">
        <authorList>
            <person name="de Groot N.N."/>
        </authorList>
    </citation>
    <scope>NUCLEOTIDE SEQUENCE [LARGE SCALE GENOMIC DNA]</scope>
    <source>
        <strain evidence="10 11">MON 2.2</strain>
    </source>
</reference>
<feature type="transmembrane region" description="Helical" evidence="9">
    <location>
        <begin position="483"/>
        <end position="501"/>
    </location>
</feature>
<dbReference type="RefSeq" id="WP_090589519.1">
    <property type="nucleotide sequence ID" value="NZ_LT629688.1"/>
</dbReference>
<keyword evidence="6 9" id="KW-1133">Transmembrane helix</keyword>
<comment type="subunit">
    <text evidence="9">The system is composed of three essential subunits: KdpA, KdpB and KdpC.</text>
</comment>
<evidence type="ECO:0000256" key="2">
    <source>
        <dbReference type="ARBA" id="ARBA00022475"/>
    </source>
</evidence>
<keyword evidence="2 9" id="KW-1003">Cell membrane</keyword>
<comment type="subcellular location">
    <subcellularLocation>
        <location evidence="9">Cell membrane</location>
        <topology evidence="9">Multi-pass membrane protein</topology>
    </subcellularLocation>
</comment>
<evidence type="ECO:0000256" key="8">
    <source>
        <dbReference type="ARBA" id="ARBA00023136"/>
    </source>
</evidence>
<feature type="transmembrane region" description="Helical" evidence="9">
    <location>
        <begin position="176"/>
        <end position="194"/>
    </location>
</feature>
<keyword evidence="11" id="KW-1185">Reference proteome</keyword>
<proteinExistence type="inferred from homology"/>
<keyword evidence="7 9" id="KW-0406">Ion transport</keyword>
<feature type="transmembrane region" description="Helical" evidence="9">
    <location>
        <begin position="137"/>
        <end position="155"/>
    </location>
</feature>
<dbReference type="InterPro" id="IPR004623">
    <property type="entry name" value="KdpA"/>
</dbReference>
<dbReference type="Proteomes" id="UP000198546">
    <property type="component" value="Chromosome i"/>
</dbReference>
<dbReference type="GO" id="GO:0030955">
    <property type="term" value="F:potassium ion binding"/>
    <property type="evidence" value="ECO:0007669"/>
    <property type="project" value="UniProtKB-UniRule"/>
</dbReference>
<evidence type="ECO:0000256" key="6">
    <source>
        <dbReference type="ARBA" id="ARBA00022989"/>
    </source>
</evidence>
<feature type="transmembrane region" description="Helical" evidence="9">
    <location>
        <begin position="376"/>
        <end position="395"/>
    </location>
</feature>
<evidence type="ECO:0000256" key="7">
    <source>
        <dbReference type="ARBA" id="ARBA00023065"/>
    </source>
</evidence>
<dbReference type="PANTHER" id="PTHR30607">
    <property type="entry name" value="POTASSIUM-TRANSPORTING ATPASE A CHAIN"/>
    <property type="match status" value="1"/>
</dbReference>
<dbReference type="PANTHER" id="PTHR30607:SF2">
    <property type="entry name" value="POTASSIUM-TRANSPORTING ATPASE POTASSIUM-BINDING SUBUNIT"/>
    <property type="match status" value="1"/>
</dbReference>
<dbReference type="STRING" id="675864.SAMN04489747_0053"/>
<feature type="transmembrane region" description="Helical" evidence="9">
    <location>
        <begin position="62"/>
        <end position="81"/>
    </location>
</feature>
<dbReference type="Pfam" id="PF03814">
    <property type="entry name" value="KdpA"/>
    <property type="match status" value="1"/>
</dbReference>
<dbReference type="AlphaFoldDB" id="A0A1G6RKP8"/>
<evidence type="ECO:0000256" key="4">
    <source>
        <dbReference type="ARBA" id="ARBA00022692"/>
    </source>
</evidence>
<keyword evidence="3 9" id="KW-0633">Potassium transport</keyword>
<feature type="transmembrane region" description="Helical" evidence="9">
    <location>
        <begin position="253"/>
        <end position="273"/>
    </location>
</feature>
<sequence length="553" mass="56573">MGATTAGLLQLLLLVGLLAVTTPLLAGWLHAVATSRRHLAVERVVYRLGGIDPDREQGWRQYLLAVLGFSLAGVLLLYLMLRLQGVLPLSLGRPGFEPTGAFNTAISFVTNTNWQWYSGDSAMGHLAQMAGLTVQNFVSAATGIAVAFALVRGLARAGTTDLGSFWVDLVRITGRVLLPLSLLVAVLMVLGGVIQNLDGPRVVETLAGGTQSVPGGPVASQEAIKQLGTNGGGFFNANSAHPFENPDAGTNLLASWAMLAIPFAMPLVFGRMVGQRRQGVAVLVVMAVLWLLSVLAVVAAEVTGRGAAPELAGAAMEGKEVRFGEWASAVFAASTTGTSTGAVNSMHDSLTAAGGGVALLNMVLGEVSPGGVGSGLYSMLLVAVLTVFLSGLMVGRTPEYLGKKIGGGEITLVALVLLVMPATLLAGAALSVSLATGRESLAGEGPHALSQVLYAWASASNNNGSAFASLSAGTPFLTVGQGLAMLVGRFVPMVLVIALAGRLAAQRTVPASSGTIPTSGPVFVSLMTFVVVVVAGLTFFPSLALGPIAEALQ</sequence>
<feature type="transmembrane region" description="Helical" evidence="9">
    <location>
        <begin position="280"/>
        <end position="300"/>
    </location>
</feature>
<evidence type="ECO:0000313" key="11">
    <source>
        <dbReference type="Proteomes" id="UP000198546"/>
    </source>
</evidence>
<evidence type="ECO:0000313" key="10">
    <source>
        <dbReference type="EMBL" id="SDD05240.1"/>
    </source>
</evidence>
<dbReference type="HAMAP" id="MF_00275">
    <property type="entry name" value="KdpA"/>
    <property type="match status" value="1"/>
</dbReference>
<evidence type="ECO:0000256" key="3">
    <source>
        <dbReference type="ARBA" id="ARBA00022538"/>
    </source>
</evidence>
<feature type="transmembrane region" description="Helical" evidence="9">
    <location>
        <begin position="6"/>
        <end position="29"/>
    </location>
</feature>
<dbReference type="GO" id="GO:0008556">
    <property type="term" value="F:P-type potassium transmembrane transporter activity"/>
    <property type="evidence" value="ECO:0007669"/>
    <property type="project" value="InterPro"/>
</dbReference>
<dbReference type="GO" id="GO:0005886">
    <property type="term" value="C:plasma membrane"/>
    <property type="evidence" value="ECO:0007669"/>
    <property type="project" value="UniProtKB-SubCell"/>
</dbReference>
<dbReference type="EMBL" id="LT629688">
    <property type="protein sequence ID" value="SDD05240.1"/>
    <property type="molecule type" value="Genomic_DNA"/>
</dbReference>
<comment type="similarity">
    <text evidence="9">Belongs to the KdpA family.</text>
</comment>
<organism evidence="10 11">
    <name type="scientific">Auraticoccus monumenti</name>
    <dbReference type="NCBI Taxonomy" id="675864"/>
    <lineage>
        <taxon>Bacteria</taxon>
        <taxon>Bacillati</taxon>
        <taxon>Actinomycetota</taxon>
        <taxon>Actinomycetes</taxon>
        <taxon>Propionibacteriales</taxon>
        <taxon>Propionibacteriaceae</taxon>
        <taxon>Auraticoccus</taxon>
    </lineage>
</organism>
<dbReference type="PIRSF" id="PIRSF001294">
    <property type="entry name" value="K_ATPaseA"/>
    <property type="match status" value="1"/>
</dbReference>
<evidence type="ECO:0000256" key="5">
    <source>
        <dbReference type="ARBA" id="ARBA00022958"/>
    </source>
</evidence>
<evidence type="ECO:0000256" key="9">
    <source>
        <dbReference type="HAMAP-Rule" id="MF_00275"/>
    </source>
</evidence>
<name>A0A1G6RKP8_9ACTN</name>
<evidence type="ECO:0000256" key="1">
    <source>
        <dbReference type="ARBA" id="ARBA00022448"/>
    </source>
</evidence>
<accession>A0A1G6RKP8</accession>
<dbReference type="OrthoDB" id="9763796at2"/>
<keyword evidence="4 9" id="KW-0812">Transmembrane</keyword>
<feature type="transmembrane region" description="Helical" evidence="9">
    <location>
        <begin position="522"/>
        <end position="544"/>
    </location>
</feature>
<keyword evidence="1 9" id="KW-0813">Transport</keyword>
<feature type="transmembrane region" description="Helical" evidence="9">
    <location>
        <begin position="407"/>
        <end position="430"/>
    </location>
</feature>